<dbReference type="InterPro" id="IPR024478">
    <property type="entry name" value="HlyB_4HB_MCP"/>
</dbReference>
<dbReference type="PROSITE" id="PS50111">
    <property type="entry name" value="CHEMOTAXIS_TRANSDUC_2"/>
    <property type="match status" value="1"/>
</dbReference>
<keyword evidence="6" id="KW-0472">Membrane</keyword>
<gene>
    <name evidence="9" type="ORF">C7416_106145</name>
</gene>
<dbReference type="Proteomes" id="UP000249638">
    <property type="component" value="Unassembled WGS sequence"/>
</dbReference>
<dbReference type="PROSITE" id="PS50885">
    <property type="entry name" value="HAMP"/>
    <property type="match status" value="1"/>
</dbReference>
<protein>
    <submittedName>
        <fullName evidence="9">Methyl-accepting chemotaxis sensory transducer</fullName>
    </submittedName>
</protein>
<reference evidence="9" key="1">
    <citation type="submission" date="2018-06" db="EMBL/GenBank/DDBJ databases">
        <title>Genomic Encyclopedia of Type Strains, Phase IV (KMG-V): Genome sequencing to study the core and pangenomes of soil and plant-associated prokaryotes.</title>
        <authorList>
            <person name="Whitman W."/>
        </authorList>
    </citation>
    <scope>NUCLEOTIDE SEQUENCE [LARGE SCALE GENOMIC DNA]</scope>
    <source>
        <strain evidence="9">MLR2-44</strain>
    </source>
</reference>
<dbReference type="Pfam" id="PF00672">
    <property type="entry name" value="HAMP"/>
    <property type="match status" value="1"/>
</dbReference>
<dbReference type="InterPro" id="IPR004090">
    <property type="entry name" value="Chemotax_Me-accpt_rcpt"/>
</dbReference>
<evidence type="ECO:0000256" key="3">
    <source>
        <dbReference type="ARBA" id="ARBA00029447"/>
    </source>
</evidence>
<dbReference type="InterPro" id="IPR051310">
    <property type="entry name" value="MCP_chemotaxis"/>
</dbReference>
<dbReference type="AlphaFoldDB" id="A0A2W7P1N8"/>
<dbReference type="PANTHER" id="PTHR43531:SF14">
    <property type="entry name" value="METHYL-ACCEPTING CHEMOTAXIS PROTEIN I-RELATED"/>
    <property type="match status" value="1"/>
</dbReference>
<evidence type="ECO:0000313" key="10">
    <source>
        <dbReference type="Proteomes" id="UP000249638"/>
    </source>
</evidence>
<evidence type="ECO:0000259" key="7">
    <source>
        <dbReference type="PROSITE" id="PS50111"/>
    </source>
</evidence>
<dbReference type="InterPro" id="IPR004089">
    <property type="entry name" value="MCPsignal_dom"/>
</dbReference>
<dbReference type="CDD" id="cd06225">
    <property type="entry name" value="HAMP"/>
    <property type="match status" value="1"/>
</dbReference>
<proteinExistence type="inferred from homology"/>
<feature type="domain" description="HAMP" evidence="8">
    <location>
        <begin position="217"/>
        <end position="269"/>
    </location>
</feature>
<dbReference type="GO" id="GO:0004888">
    <property type="term" value="F:transmembrane signaling receptor activity"/>
    <property type="evidence" value="ECO:0007669"/>
    <property type="project" value="InterPro"/>
</dbReference>
<accession>A0A2W7P1N8</accession>
<organism evidence="9 10">
    <name type="scientific">Cupriavidus phytorum</name>
    <dbReference type="NCBI Taxonomy" id="3024399"/>
    <lineage>
        <taxon>Bacteria</taxon>
        <taxon>Pseudomonadati</taxon>
        <taxon>Pseudomonadota</taxon>
        <taxon>Betaproteobacteria</taxon>
        <taxon>Burkholderiales</taxon>
        <taxon>Burkholderiaceae</taxon>
        <taxon>Cupriavidus</taxon>
    </lineage>
</organism>
<dbReference type="FunFam" id="1.10.287.950:FF:000001">
    <property type="entry name" value="Methyl-accepting chemotaxis sensory transducer"/>
    <property type="match status" value="1"/>
</dbReference>
<evidence type="ECO:0000259" key="8">
    <source>
        <dbReference type="PROSITE" id="PS50885"/>
    </source>
</evidence>
<dbReference type="CDD" id="cd19411">
    <property type="entry name" value="MCP2201-like_sensor"/>
    <property type="match status" value="1"/>
</dbReference>
<dbReference type="Pfam" id="PF12729">
    <property type="entry name" value="4HB_MCP_1"/>
    <property type="match status" value="1"/>
</dbReference>
<dbReference type="Gene3D" id="1.10.287.950">
    <property type="entry name" value="Methyl-accepting chemotaxis protein"/>
    <property type="match status" value="1"/>
</dbReference>
<keyword evidence="10" id="KW-1185">Reference proteome</keyword>
<dbReference type="InterPro" id="IPR047347">
    <property type="entry name" value="YvaQ-like_sensor"/>
</dbReference>
<feature type="domain" description="Methyl-accepting transducer" evidence="7">
    <location>
        <begin position="274"/>
        <end position="503"/>
    </location>
</feature>
<evidence type="ECO:0000256" key="5">
    <source>
        <dbReference type="SAM" id="Coils"/>
    </source>
</evidence>
<evidence type="ECO:0000256" key="1">
    <source>
        <dbReference type="ARBA" id="ARBA00004370"/>
    </source>
</evidence>
<dbReference type="GO" id="GO:0006935">
    <property type="term" value="P:chemotaxis"/>
    <property type="evidence" value="ECO:0007669"/>
    <property type="project" value="InterPro"/>
</dbReference>
<comment type="caution">
    <text evidence="9">The sequence shown here is derived from an EMBL/GenBank/DDBJ whole genome shotgun (WGS) entry which is preliminary data.</text>
</comment>
<dbReference type="GO" id="GO:0005886">
    <property type="term" value="C:plasma membrane"/>
    <property type="evidence" value="ECO:0007669"/>
    <property type="project" value="TreeGrafter"/>
</dbReference>
<dbReference type="SMART" id="SM00283">
    <property type="entry name" value="MA"/>
    <property type="match status" value="1"/>
</dbReference>
<name>A0A2W7P1N8_9BURK</name>
<dbReference type="PANTHER" id="PTHR43531">
    <property type="entry name" value="PROTEIN ICFG"/>
    <property type="match status" value="1"/>
</dbReference>
<keyword evidence="2" id="KW-0488">Methylation</keyword>
<keyword evidence="6" id="KW-1133">Transmembrane helix</keyword>
<dbReference type="PRINTS" id="PR00260">
    <property type="entry name" value="CHEMTRNSDUCR"/>
</dbReference>
<dbReference type="SUPFAM" id="SSF58104">
    <property type="entry name" value="Methyl-accepting chemotaxis protein (MCP) signaling domain"/>
    <property type="match status" value="1"/>
</dbReference>
<evidence type="ECO:0000256" key="6">
    <source>
        <dbReference type="SAM" id="Phobius"/>
    </source>
</evidence>
<comment type="similarity">
    <text evidence="3">Belongs to the methyl-accepting chemotaxis (MCP) protein family.</text>
</comment>
<feature type="coiled-coil region" evidence="5">
    <location>
        <begin position="79"/>
        <end position="106"/>
    </location>
</feature>
<sequence>MSVFRSLSIRTRLLAGFGTLAGVVLVVSAYSLHALGEATAGFHDYLNGLNARADMAAQVRSAVDRRAIAARNLVLVTDAAELEREKADALRAHADVQARLARLNEMVRQPGVSEEARKLVEDVARVEAQYGPVATGIVGLAVERKIEEAIGRIDKQCRPLLAALIKSTDAYAEFTKTRQKEMERRLETDYERQRNLLILISLVSAVIALAGGVLITRAITRPIQRAVEVAGTVAGGDLGARIEVDRHDETGRLLAALRDMNERLTATVTRVRASSGNIAISTSEIARGNADLSSRTEEQAASLEQTAASMEELTETVRQNTDNARQASELARSAADVAQRGSTTVQRVVGTMQDISASSNKIAEITGIIEGIAFQTNILALNAAVEAARAGEQGRGFAVVASEVRGLAQRSSSAAKEIKELIEASGRQVQDGSSLASEAGQTMAEVTQAVARVTGIVEEIATASAEQTRGIEQVNQAIVQIDQVTQQNASLVSEAANASRALEEQGRELSEVVAFFRLPGEAGTVPAGAATLAAPRRAAHQLASA</sequence>
<evidence type="ECO:0000256" key="2">
    <source>
        <dbReference type="ARBA" id="ARBA00022481"/>
    </source>
</evidence>
<keyword evidence="6" id="KW-0812">Transmembrane</keyword>
<feature type="transmembrane region" description="Helical" evidence="6">
    <location>
        <begin position="196"/>
        <end position="215"/>
    </location>
</feature>
<keyword evidence="5" id="KW-0175">Coiled coil</keyword>
<dbReference type="GO" id="GO:0007165">
    <property type="term" value="P:signal transduction"/>
    <property type="evidence" value="ECO:0007669"/>
    <property type="project" value="UniProtKB-KW"/>
</dbReference>
<evidence type="ECO:0000313" key="9">
    <source>
        <dbReference type="EMBL" id="PZX26856.1"/>
    </source>
</evidence>
<dbReference type="Gene3D" id="6.10.340.10">
    <property type="match status" value="1"/>
</dbReference>
<dbReference type="Pfam" id="PF00015">
    <property type="entry name" value="MCPsignal"/>
    <property type="match status" value="1"/>
</dbReference>
<comment type="subcellular location">
    <subcellularLocation>
        <location evidence="1">Membrane</location>
    </subcellularLocation>
</comment>
<feature type="coiled-coil region" evidence="5">
    <location>
        <begin position="293"/>
        <end position="330"/>
    </location>
</feature>
<evidence type="ECO:0000256" key="4">
    <source>
        <dbReference type="PROSITE-ProRule" id="PRU00284"/>
    </source>
</evidence>
<dbReference type="EMBL" id="QKZN01000006">
    <property type="protein sequence ID" value="PZX26856.1"/>
    <property type="molecule type" value="Genomic_DNA"/>
</dbReference>
<dbReference type="InterPro" id="IPR003660">
    <property type="entry name" value="HAMP_dom"/>
</dbReference>
<keyword evidence="4" id="KW-0807">Transducer</keyword>
<dbReference type="CDD" id="cd11386">
    <property type="entry name" value="MCP_signal"/>
    <property type="match status" value="1"/>
</dbReference>
<dbReference type="SMART" id="SM00304">
    <property type="entry name" value="HAMP"/>
    <property type="match status" value="1"/>
</dbReference>